<accession>B0MZJ4</accession>
<gene>
    <name evidence="1" type="ORF">ALIPUT_02568</name>
</gene>
<evidence type="ECO:0000313" key="1">
    <source>
        <dbReference type="EMBL" id="EDS03030.1"/>
    </source>
</evidence>
<dbReference type="HOGENOM" id="CLU_1860993_0_0_10"/>
<organism evidence="1 2">
    <name type="scientific">Alistipes putredinis DSM 17216</name>
    <dbReference type="NCBI Taxonomy" id="445970"/>
    <lineage>
        <taxon>Bacteria</taxon>
        <taxon>Pseudomonadati</taxon>
        <taxon>Bacteroidota</taxon>
        <taxon>Bacteroidia</taxon>
        <taxon>Bacteroidales</taxon>
        <taxon>Rikenellaceae</taxon>
        <taxon>Alistipes</taxon>
    </lineage>
</organism>
<keyword evidence="2" id="KW-1185">Reference proteome</keyword>
<evidence type="ECO:0000313" key="2">
    <source>
        <dbReference type="Proteomes" id="UP000005819"/>
    </source>
</evidence>
<reference evidence="1" key="1">
    <citation type="submission" date="2007-10" db="EMBL/GenBank/DDBJ databases">
        <authorList>
            <person name="Fulton L."/>
            <person name="Clifton S."/>
            <person name="Fulton B."/>
            <person name="Xu J."/>
            <person name="Minx P."/>
            <person name="Pepin K.H."/>
            <person name="Johnson M."/>
            <person name="Thiruvilangam P."/>
            <person name="Bhonagiri V."/>
            <person name="Nash W.E."/>
            <person name="Mardis E.R."/>
            <person name="Wilson R.K."/>
        </authorList>
    </citation>
    <scope>NUCLEOTIDE SEQUENCE [LARGE SCALE GENOMIC DNA]</scope>
    <source>
        <strain evidence="1">DSM 17216</strain>
    </source>
</reference>
<proteinExistence type="predicted"/>
<protein>
    <submittedName>
        <fullName evidence="1">Uncharacterized protein</fullName>
    </submittedName>
</protein>
<name>B0MZJ4_9BACT</name>
<dbReference type="EMBL" id="ABFK02000020">
    <property type="protein sequence ID" value="EDS03030.1"/>
    <property type="molecule type" value="Genomic_DNA"/>
</dbReference>
<dbReference type="Proteomes" id="UP000005819">
    <property type="component" value="Unassembled WGS sequence"/>
</dbReference>
<comment type="caution">
    <text evidence="1">The sequence shown here is derived from an EMBL/GenBank/DDBJ whole genome shotgun (WGS) entry which is preliminary data.</text>
</comment>
<dbReference type="AlphaFoldDB" id="B0MZJ4"/>
<reference evidence="1" key="2">
    <citation type="submission" date="2013-09" db="EMBL/GenBank/DDBJ databases">
        <title>Draft genome sequence of Alistipes putredinis (DSM 17216).</title>
        <authorList>
            <person name="Sudarsanam P."/>
            <person name="Ley R."/>
            <person name="Guruge J."/>
            <person name="Turnbaugh P.J."/>
            <person name="Mahowald M."/>
            <person name="Liep D."/>
            <person name="Gordon J."/>
        </authorList>
    </citation>
    <scope>NUCLEOTIDE SEQUENCE</scope>
    <source>
        <strain evidence="1">DSM 17216</strain>
    </source>
</reference>
<sequence length="137" mass="16468">MRRLLNPDIQCTDPDQLQFCLKISDTVFWYCEPNTCHPDLLPCAETESSRIHQRYLGYPTEFLRDAHNVSEVRKFATDNMLWREGEIDVTDFSRSEQEELLKDYGYKWDDFSADIDRNQIICENHFEQYLLDYRNDI</sequence>